<dbReference type="SMART" id="SM00388">
    <property type="entry name" value="HisKA"/>
    <property type="match status" value="1"/>
</dbReference>
<feature type="domain" description="Histidine kinase" evidence="12">
    <location>
        <begin position="145"/>
        <end position="362"/>
    </location>
</feature>
<evidence type="ECO:0000256" key="8">
    <source>
        <dbReference type="ARBA" id="ARBA00022989"/>
    </source>
</evidence>
<dbReference type="GO" id="GO:0000155">
    <property type="term" value="F:phosphorelay sensor kinase activity"/>
    <property type="evidence" value="ECO:0007669"/>
    <property type="project" value="InterPro"/>
</dbReference>
<dbReference type="Gene3D" id="3.30.565.10">
    <property type="entry name" value="Histidine kinase-like ATPase, C-terminal domain"/>
    <property type="match status" value="1"/>
</dbReference>
<feature type="transmembrane region" description="Helical" evidence="11">
    <location>
        <begin position="56"/>
        <end position="82"/>
    </location>
</feature>
<comment type="catalytic activity">
    <reaction evidence="1">
        <text>ATP + protein L-histidine = ADP + protein N-phospho-L-histidine.</text>
        <dbReference type="EC" id="2.7.13.3"/>
    </reaction>
</comment>
<evidence type="ECO:0000256" key="3">
    <source>
        <dbReference type="ARBA" id="ARBA00012438"/>
    </source>
</evidence>
<comment type="caution">
    <text evidence="14">The sequence shown here is derived from an EMBL/GenBank/DDBJ whole genome shotgun (WGS) entry which is preliminary data.</text>
</comment>
<sequence length="370" mass="39154">MLTFTGVVAAAGLIMAAAVSLFMRTVPSYVATGRSSLRGDEPGPSALLSLNSPEEILNATLVVSLVVLVLLVGAGAVLSWAISSRLLQPLTRINRAAQRAGSGDFSERIDLSGPRDELRDLADTFDAMLDRLHRTFDAHRRFAANASHELRTPLATTQTLLDVVLDDPDADAGAFRRVAERVRETNRRSVETVASLLALAAIGPRPLTMEEVRLDAVVREAIEAAGPELEARGIRIAVSLHNVAVAGEATLIRRAVSNLVLNAVRHNLEGGEVVVRVAVRDGTGELRIENTGPVIPADRVEDLLEPFARGAGRTGSAAESVRGHGLGLAIVSSVVEAHRGTLRLAPRPGGGLTVVLAVPVWASPAQNRNN</sequence>
<keyword evidence="7 14" id="KW-0418">Kinase</keyword>
<evidence type="ECO:0000256" key="1">
    <source>
        <dbReference type="ARBA" id="ARBA00000085"/>
    </source>
</evidence>
<feature type="domain" description="HAMP" evidence="13">
    <location>
        <begin position="84"/>
        <end position="137"/>
    </location>
</feature>
<evidence type="ECO:0000256" key="11">
    <source>
        <dbReference type="SAM" id="Phobius"/>
    </source>
</evidence>
<keyword evidence="4" id="KW-0597">Phosphoprotein</keyword>
<evidence type="ECO:0000256" key="2">
    <source>
        <dbReference type="ARBA" id="ARBA00004236"/>
    </source>
</evidence>
<reference evidence="14 15" key="1">
    <citation type="submission" date="2020-07" db="EMBL/GenBank/DDBJ databases">
        <title>Sequencing the genomes of 1000 actinobacteria strains.</title>
        <authorList>
            <person name="Klenk H.-P."/>
        </authorList>
    </citation>
    <scope>NUCLEOTIDE SEQUENCE [LARGE SCALE GENOMIC DNA]</scope>
    <source>
        <strain evidence="14 15">DSM 15165</strain>
    </source>
</reference>
<dbReference type="InterPro" id="IPR003661">
    <property type="entry name" value="HisK_dim/P_dom"/>
</dbReference>
<dbReference type="PROSITE" id="PS50885">
    <property type="entry name" value="HAMP"/>
    <property type="match status" value="1"/>
</dbReference>
<dbReference type="SUPFAM" id="SSF55874">
    <property type="entry name" value="ATPase domain of HSP90 chaperone/DNA topoisomerase II/histidine kinase"/>
    <property type="match status" value="1"/>
</dbReference>
<dbReference type="RefSeq" id="WP_179608364.1">
    <property type="nucleotide sequence ID" value="NZ_BAABEH010000001.1"/>
</dbReference>
<protein>
    <recommendedName>
        <fullName evidence="3">histidine kinase</fullName>
        <ecNumber evidence="3">2.7.13.3</ecNumber>
    </recommendedName>
</protein>
<dbReference type="PRINTS" id="PR00344">
    <property type="entry name" value="BCTRLSENSOR"/>
</dbReference>
<dbReference type="CDD" id="cd06225">
    <property type="entry name" value="HAMP"/>
    <property type="match status" value="1"/>
</dbReference>
<evidence type="ECO:0000256" key="4">
    <source>
        <dbReference type="ARBA" id="ARBA00022553"/>
    </source>
</evidence>
<dbReference type="SUPFAM" id="SSF158472">
    <property type="entry name" value="HAMP domain-like"/>
    <property type="match status" value="1"/>
</dbReference>
<dbReference type="InterPro" id="IPR036097">
    <property type="entry name" value="HisK_dim/P_sf"/>
</dbReference>
<dbReference type="EMBL" id="JACCFL010000001">
    <property type="protein sequence ID" value="NYJ25584.1"/>
    <property type="molecule type" value="Genomic_DNA"/>
</dbReference>
<dbReference type="AlphaFoldDB" id="A0A853D2H5"/>
<evidence type="ECO:0000256" key="9">
    <source>
        <dbReference type="ARBA" id="ARBA00023012"/>
    </source>
</evidence>
<dbReference type="Gene3D" id="6.10.340.10">
    <property type="match status" value="1"/>
</dbReference>
<proteinExistence type="predicted"/>
<evidence type="ECO:0000256" key="6">
    <source>
        <dbReference type="ARBA" id="ARBA00022692"/>
    </source>
</evidence>
<keyword evidence="8 11" id="KW-1133">Transmembrane helix</keyword>
<dbReference type="Proteomes" id="UP000578352">
    <property type="component" value="Unassembled WGS sequence"/>
</dbReference>
<dbReference type="Pfam" id="PF00672">
    <property type="entry name" value="HAMP"/>
    <property type="match status" value="1"/>
</dbReference>
<keyword evidence="6 11" id="KW-0812">Transmembrane</keyword>
<evidence type="ECO:0000256" key="5">
    <source>
        <dbReference type="ARBA" id="ARBA00022679"/>
    </source>
</evidence>
<dbReference type="GO" id="GO:0005886">
    <property type="term" value="C:plasma membrane"/>
    <property type="evidence" value="ECO:0007669"/>
    <property type="project" value="UniProtKB-SubCell"/>
</dbReference>
<dbReference type="InterPro" id="IPR003660">
    <property type="entry name" value="HAMP_dom"/>
</dbReference>
<evidence type="ECO:0000313" key="14">
    <source>
        <dbReference type="EMBL" id="NYJ25584.1"/>
    </source>
</evidence>
<evidence type="ECO:0000259" key="13">
    <source>
        <dbReference type="PROSITE" id="PS50885"/>
    </source>
</evidence>
<dbReference type="Gene3D" id="1.10.287.130">
    <property type="match status" value="1"/>
</dbReference>
<dbReference type="InterPro" id="IPR003594">
    <property type="entry name" value="HATPase_dom"/>
</dbReference>
<comment type="subcellular location">
    <subcellularLocation>
        <location evidence="2">Cell membrane</location>
    </subcellularLocation>
</comment>
<evidence type="ECO:0000313" key="15">
    <source>
        <dbReference type="Proteomes" id="UP000578352"/>
    </source>
</evidence>
<dbReference type="EC" id="2.7.13.3" evidence="3"/>
<dbReference type="InterPro" id="IPR004358">
    <property type="entry name" value="Sig_transdc_His_kin-like_C"/>
</dbReference>
<keyword evidence="5" id="KW-0808">Transferase</keyword>
<organism evidence="14 15">
    <name type="scientific">Leifsonia shinshuensis</name>
    <dbReference type="NCBI Taxonomy" id="150026"/>
    <lineage>
        <taxon>Bacteria</taxon>
        <taxon>Bacillati</taxon>
        <taxon>Actinomycetota</taxon>
        <taxon>Actinomycetes</taxon>
        <taxon>Micrococcales</taxon>
        <taxon>Microbacteriaceae</taxon>
        <taxon>Leifsonia</taxon>
    </lineage>
</organism>
<evidence type="ECO:0000256" key="7">
    <source>
        <dbReference type="ARBA" id="ARBA00022777"/>
    </source>
</evidence>
<dbReference type="CDD" id="cd00082">
    <property type="entry name" value="HisKA"/>
    <property type="match status" value="1"/>
</dbReference>
<dbReference type="Pfam" id="PF02518">
    <property type="entry name" value="HATPase_c"/>
    <property type="match status" value="1"/>
</dbReference>
<gene>
    <name evidence="14" type="ORF">HNR13_003871</name>
</gene>
<dbReference type="SUPFAM" id="SSF47384">
    <property type="entry name" value="Homodimeric domain of signal transducing histidine kinase"/>
    <property type="match status" value="1"/>
</dbReference>
<dbReference type="InterPro" id="IPR050428">
    <property type="entry name" value="TCS_sensor_his_kinase"/>
</dbReference>
<dbReference type="Pfam" id="PF00512">
    <property type="entry name" value="HisKA"/>
    <property type="match status" value="1"/>
</dbReference>
<accession>A0A853D2H5</accession>
<name>A0A853D2H5_9MICO</name>
<dbReference type="InterPro" id="IPR036890">
    <property type="entry name" value="HATPase_C_sf"/>
</dbReference>
<dbReference type="InterPro" id="IPR005467">
    <property type="entry name" value="His_kinase_dom"/>
</dbReference>
<keyword evidence="9" id="KW-0902">Two-component regulatory system</keyword>
<dbReference type="PANTHER" id="PTHR45436:SF5">
    <property type="entry name" value="SENSOR HISTIDINE KINASE TRCS"/>
    <property type="match status" value="1"/>
</dbReference>
<keyword evidence="10 11" id="KW-0472">Membrane</keyword>
<dbReference type="SMART" id="SM00387">
    <property type="entry name" value="HATPase_c"/>
    <property type="match status" value="1"/>
</dbReference>
<dbReference type="SMART" id="SM00304">
    <property type="entry name" value="HAMP"/>
    <property type="match status" value="1"/>
</dbReference>
<dbReference type="PROSITE" id="PS50109">
    <property type="entry name" value="HIS_KIN"/>
    <property type="match status" value="1"/>
</dbReference>
<evidence type="ECO:0000259" key="12">
    <source>
        <dbReference type="PROSITE" id="PS50109"/>
    </source>
</evidence>
<evidence type="ECO:0000256" key="10">
    <source>
        <dbReference type="ARBA" id="ARBA00023136"/>
    </source>
</evidence>
<dbReference type="PANTHER" id="PTHR45436">
    <property type="entry name" value="SENSOR HISTIDINE KINASE YKOH"/>
    <property type="match status" value="1"/>
</dbReference>